<evidence type="ECO:0000313" key="5">
    <source>
        <dbReference type="Proteomes" id="UP000319557"/>
    </source>
</evidence>
<protein>
    <submittedName>
        <fullName evidence="4">Chaperone protein ClpB</fullName>
    </submittedName>
</protein>
<dbReference type="AlphaFoldDB" id="A0A517M1N8"/>
<organism evidence="4 5">
    <name type="scientific">Rosistilla ulvae</name>
    <dbReference type="NCBI Taxonomy" id="1930277"/>
    <lineage>
        <taxon>Bacteria</taxon>
        <taxon>Pseudomonadati</taxon>
        <taxon>Planctomycetota</taxon>
        <taxon>Planctomycetia</taxon>
        <taxon>Pirellulales</taxon>
        <taxon>Pirellulaceae</taxon>
        <taxon>Rosistilla</taxon>
    </lineage>
</organism>
<dbReference type="PANTHER" id="PTHR11638">
    <property type="entry name" value="ATP-DEPENDENT CLP PROTEASE"/>
    <property type="match status" value="1"/>
</dbReference>
<evidence type="ECO:0000313" key="4">
    <source>
        <dbReference type="EMBL" id="QDS88791.1"/>
    </source>
</evidence>
<dbReference type="GO" id="GO:0034605">
    <property type="term" value="P:cellular response to heat"/>
    <property type="evidence" value="ECO:0007669"/>
    <property type="project" value="TreeGrafter"/>
</dbReference>
<dbReference type="CDD" id="cd19499">
    <property type="entry name" value="RecA-like_ClpB_Hsp104-like"/>
    <property type="match status" value="1"/>
</dbReference>
<dbReference type="GO" id="GO:0005737">
    <property type="term" value="C:cytoplasm"/>
    <property type="evidence" value="ECO:0007669"/>
    <property type="project" value="TreeGrafter"/>
</dbReference>
<keyword evidence="5" id="KW-1185">Reference proteome</keyword>
<keyword evidence="2" id="KW-0067">ATP-binding</keyword>
<dbReference type="InterPro" id="IPR003593">
    <property type="entry name" value="AAA+_ATPase"/>
</dbReference>
<dbReference type="RefSeq" id="WP_218934138.1">
    <property type="nucleotide sequence ID" value="NZ_CP036261.1"/>
</dbReference>
<evidence type="ECO:0000256" key="2">
    <source>
        <dbReference type="ARBA" id="ARBA00022840"/>
    </source>
</evidence>
<accession>A0A517M1N8</accession>
<sequence>MESPQALPRWALDLARFLPLKSQFLLSGNVRDRYPWAIADDRYAPLPLTSFLAELLRSRGIAHVLAFDPLNGFSVPLVSGIDITAEQKFFSDRFDLRWNDNLHSPASVARFFELFPALVRSEPEPIAVLADFSSRYLVRPDLQTDDEHHWFTASLILSLDVEARPCGPDASTLFNPIVWIADQEGDLPPWFVLGNPRLRAVTLPVPDRTTRGLIAKSLIPGIPGARQASEEKIAAAERSLVEQTHGLMLLDVISITELCRNEQVSIDRLDDGVRRFKLGVTENPWAKLDREKITTADSFVARRLKGQDHAVTKMLDIIKRSVIGLSGNEGRSGRPRGVAFLAGPTGTGKTELAKTVTELLFGDESAYIRFDMSEFAAEHSDQRLIGAPPGYVGYDTGGELTNAIREKPFSVVLFDEIEKAHPRILDKFLQVLDDGVLTSGRGERVYFSEAFLIFTSNLGLYRIDERGKRVPNATPTDDLPSMQAKVRAEIDRFFKLEIGRPEILNRIGENIVVFDFIRDDVAAEIFDMMLAGICRQVETATGRPIDIEDSARRSLQELCLADLSNGGRGVRNQLEAHFINPLARALFDAPESPAIIVRRIDHRDGLTTVELA</sequence>
<proteinExistence type="predicted"/>
<dbReference type="Gene3D" id="3.40.50.300">
    <property type="entry name" value="P-loop containing nucleotide triphosphate hydrolases"/>
    <property type="match status" value="1"/>
</dbReference>
<dbReference type="InterPro" id="IPR003959">
    <property type="entry name" value="ATPase_AAA_core"/>
</dbReference>
<dbReference type="Pfam" id="PF07724">
    <property type="entry name" value="AAA_2"/>
    <property type="match status" value="1"/>
</dbReference>
<dbReference type="InterPro" id="IPR050130">
    <property type="entry name" value="ClpA_ClpB"/>
</dbReference>
<evidence type="ECO:0000259" key="3">
    <source>
        <dbReference type="SMART" id="SM00382"/>
    </source>
</evidence>
<dbReference type="GO" id="GO:0016887">
    <property type="term" value="F:ATP hydrolysis activity"/>
    <property type="evidence" value="ECO:0007669"/>
    <property type="project" value="InterPro"/>
</dbReference>
<evidence type="ECO:0000256" key="1">
    <source>
        <dbReference type="ARBA" id="ARBA00022741"/>
    </source>
</evidence>
<dbReference type="PRINTS" id="PR00300">
    <property type="entry name" value="CLPPROTEASEA"/>
</dbReference>
<dbReference type="InterPro" id="IPR027417">
    <property type="entry name" value="P-loop_NTPase"/>
</dbReference>
<dbReference type="KEGG" id="ruv:EC9_29860"/>
<keyword evidence="1" id="KW-0547">Nucleotide-binding</keyword>
<name>A0A517M1N8_9BACT</name>
<dbReference type="PANTHER" id="PTHR11638:SF18">
    <property type="entry name" value="HEAT SHOCK PROTEIN 104"/>
    <property type="match status" value="1"/>
</dbReference>
<dbReference type="EMBL" id="CP036261">
    <property type="protein sequence ID" value="QDS88791.1"/>
    <property type="molecule type" value="Genomic_DNA"/>
</dbReference>
<dbReference type="GO" id="GO:0005524">
    <property type="term" value="F:ATP binding"/>
    <property type="evidence" value="ECO:0007669"/>
    <property type="project" value="UniProtKB-KW"/>
</dbReference>
<dbReference type="Proteomes" id="UP000319557">
    <property type="component" value="Chromosome"/>
</dbReference>
<dbReference type="SMART" id="SM00382">
    <property type="entry name" value="AAA"/>
    <property type="match status" value="1"/>
</dbReference>
<gene>
    <name evidence="4" type="primary">clpB_2</name>
    <name evidence="4" type="ORF">EC9_29860</name>
</gene>
<feature type="domain" description="AAA+ ATPase" evidence="3">
    <location>
        <begin position="335"/>
        <end position="502"/>
    </location>
</feature>
<dbReference type="SUPFAM" id="SSF52540">
    <property type="entry name" value="P-loop containing nucleoside triphosphate hydrolases"/>
    <property type="match status" value="1"/>
</dbReference>
<dbReference type="InterPro" id="IPR001270">
    <property type="entry name" value="ClpA/B"/>
</dbReference>
<reference evidence="4 5" key="1">
    <citation type="submission" date="2019-02" db="EMBL/GenBank/DDBJ databases">
        <title>Deep-cultivation of Planctomycetes and their phenomic and genomic characterization uncovers novel biology.</title>
        <authorList>
            <person name="Wiegand S."/>
            <person name="Jogler M."/>
            <person name="Boedeker C."/>
            <person name="Pinto D."/>
            <person name="Vollmers J."/>
            <person name="Rivas-Marin E."/>
            <person name="Kohn T."/>
            <person name="Peeters S.H."/>
            <person name="Heuer A."/>
            <person name="Rast P."/>
            <person name="Oberbeckmann S."/>
            <person name="Bunk B."/>
            <person name="Jeske O."/>
            <person name="Meyerdierks A."/>
            <person name="Storesund J.E."/>
            <person name="Kallscheuer N."/>
            <person name="Luecker S."/>
            <person name="Lage O.M."/>
            <person name="Pohl T."/>
            <person name="Merkel B.J."/>
            <person name="Hornburger P."/>
            <person name="Mueller R.-W."/>
            <person name="Bruemmer F."/>
            <person name="Labrenz M."/>
            <person name="Spormann A.M."/>
            <person name="Op den Camp H."/>
            <person name="Overmann J."/>
            <person name="Amann R."/>
            <person name="Jetten M.S.M."/>
            <person name="Mascher T."/>
            <person name="Medema M.H."/>
            <person name="Devos D.P."/>
            <person name="Kaster A.-K."/>
            <person name="Ovreas L."/>
            <person name="Rohde M."/>
            <person name="Galperin M.Y."/>
            <person name="Jogler C."/>
        </authorList>
    </citation>
    <scope>NUCLEOTIDE SEQUENCE [LARGE SCALE GENOMIC DNA]</scope>
    <source>
        <strain evidence="4 5">EC9</strain>
    </source>
</reference>